<name>A0A0D0DC83_9AGAM</name>
<evidence type="ECO:0000313" key="2">
    <source>
        <dbReference type="EMBL" id="KIK94817.1"/>
    </source>
</evidence>
<evidence type="ECO:0000256" key="1">
    <source>
        <dbReference type="SAM" id="MobiDB-lite"/>
    </source>
</evidence>
<gene>
    <name evidence="2" type="ORF">PAXRUDRAFT_424742</name>
</gene>
<dbReference type="EMBL" id="KN825082">
    <property type="protein sequence ID" value="KIK94817.1"/>
    <property type="molecule type" value="Genomic_DNA"/>
</dbReference>
<accession>A0A0D0DC83</accession>
<reference evidence="3" key="2">
    <citation type="submission" date="2015-01" db="EMBL/GenBank/DDBJ databases">
        <title>Evolutionary Origins and Diversification of the Mycorrhizal Mutualists.</title>
        <authorList>
            <consortium name="DOE Joint Genome Institute"/>
            <consortium name="Mycorrhizal Genomics Consortium"/>
            <person name="Kohler A."/>
            <person name="Kuo A."/>
            <person name="Nagy L.G."/>
            <person name="Floudas D."/>
            <person name="Copeland A."/>
            <person name="Barry K.W."/>
            <person name="Cichocki N."/>
            <person name="Veneault-Fourrey C."/>
            <person name="LaButti K."/>
            <person name="Lindquist E.A."/>
            <person name="Lipzen A."/>
            <person name="Lundell T."/>
            <person name="Morin E."/>
            <person name="Murat C."/>
            <person name="Riley R."/>
            <person name="Ohm R."/>
            <person name="Sun H."/>
            <person name="Tunlid A."/>
            <person name="Henrissat B."/>
            <person name="Grigoriev I.V."/>
            <person name="Hibbett D.S."/>
            <person name="Martin F."/>
        </authorList>
    </citation>
    <scope>NUCLEOTIDE SEQUENCE [LARGE SCALE GENOMIC DNA]</scope>
    <source>
        <strain evidence="3">Ve08.2h10</strain>
    </source>
</reference>
<protein>
    <submittedName>
        <fullName evidence="2">Uncharacterized protein</fullName>
    </submittedName>
</protein>
<dbReference type="Proteomes" id="UP000054538">
    <property type="component" value="Unassembled WGS sequence"/>
</dbReference>
<dbReference type="AlphaFoldDB" id="A0A0D0DC83"/>
<proteinExistence type="predicted"/>
<dbReference type="InParanoid" id="A0A0D0DC83"/>
<organism evidence="2 3">
    <name type="scientific">Paxillus rubicundulus Ve08.2h10</name>
    <dbReference type="NCBI Taxonomy" id="930991"/>
    <lineage>
        <taxon>Eukaryota</taxon>
        <taxon>Fungi</taxon>
        <taxon>Dikarya</taxon>
        <taxon>Basidiomycota</taxon>
        <taxon>Agaricomycotina</taxon>
        <taxon>Agaricomycetes</taxon>
        <taxon>Agaricomycetidae</taxon>
        <taxon>Boletales</taxon>
        <taxon>Paxilineae</taxon>
        <taxon>Paxillaceae</taxon>
        <taxon>Paxillus</taxon>
    </lineage>
</organism>
<feature type="compositionally biased region" description="Polar residues" evidence="1">
    <location>
        <begin position="77"/>
        <end position="87"/>
    </location>
</feature>
<keyword evidence="3" id="KW-1185">Reference proteome</keyword>
<dbReference type="HOGENOM" id="CLU_1722952_0_0_1"/>
<reference evidence="2 3" key="1">
    <citation type="submission" date="2014-04" db="EMBL/GenBank/DDBJ databases">
        <authorList>
            <consortium name="DOE Joint Genome Institute"/>
            <person name="Kuo A."/>
            <person name="Kohler A."/>
            <person name="Jargeat P."/>
            <person name="Nagy L.G."/>
            <person name="Floudas D."/>
            <person name="Copeland A."/>
            <person name="Barry K.W."/>
            <person name="Cichocki N."/>
            <person name="Veneault-Fourrey C."/>
            <person name="LaButti K."/>
            <person name="Lindquist E.A."/>
            <person name="Lipzen A."/>
            <person name="Lundell T."/>
            <person name="Morin E."/>
            <person name="Murat C."/>
            <person name="Sun H."/>
            <person name="Tunlid A."/>
            <person name="Henrissat B."/>
            <person name="Grigoriev I.V."/>
            <person name="Hibbett D.S."/>
            <person name="Martin F."/>
            <person name="Nordberg H.P."/>
            <person name="Cantor M.N."/>
            <person name="Hua S.X."/>
        </authorList>
    </citation>
    <scope>NUCLEOTIDE SEQUENCE [LARGE SCALE GENOMIC DNA]</scope>
    <source>
        <strain evidence="2 3">Ve08.2h10</strain>
    </source>
</reference>
<sequence length="152" mass="16739">MTPRSSLQTPWSIVYICHGNSPTSSIIHDHILMTSRGPSDSHPLLVVGMVQASHLLLSLDTEAPSPRLKYGPKLSYATGNTPAISTPRSRRPQDTTPASKQMLHDRRPLSQALPSITRRISIALIYSADESHLSVRLLIEERENEAPSPICI</sequence>
<feature type="region of interest" description="Disordered" evidence="1">
    <location>
        <begin position="70"/>
        <end position="104"/>
    </location>
</feature>
<evidence type="ECO:0000313" key="3">
    <source>
        <dbReference type="Proteomes" id="UP000054538"/>
    </source>
</evidence>